<reference evidence="2" key="3">
    <citation type="submission" date="2018-08" db="UniProtKB">
        <authorList>
            <consortium name="EnsemblPlants"/>
        </authorList>
    </citation>
    <scope>IDENTIFICATION</scope>
    <source>
        <strain evidence="2">cv. Bd21</strain>
    </source>
</reference>
<dbReference type="FunCoup" id="A0A2K2DD85">
    <property type="interactions" value="2"/>
</dbReference>
<dbReference type="EMBL" id="CM000881">
    <property type="protein sequence ID" value="PNT72229.1"/>
    <property type="molecule type" value="Genomic_DNA"/>
</dbReference>
<keyword evidence="3" id="KW-1185">Reference proteome</keyword>
<dbReference type="Gramene" id="PNT72229">
    <property type="protein sequence ID" value="PNT72229"/>
    <property type="gene ID" value="BRADI_2g41656v3"/>
</dbReference>
<evidence type="ECO:0000313" key="3">
    <source>
        <dbReference type="Proteomes" id="UP000008810"/>
    </source>
</evidence>
<proteinExistence type="predicted"/>
<reference evidence="1" key="2">
    <citation type="submission" date="2017-06" db="EMBL/GenBank/DDBJ databases">
        <title>WGS assembly of Brachypodium distachyon.</title>
        <authorList>
            <consortium name="The International Brachypodium Initiative"/>
            <person name="Lucas S."/>
            <person name="Harmon-Smith M."/>
            <person name="Lail K."/>
            <person name="Tice H."/>
            <person name="Grimwood J."/>
            <person name="Bruce D."/>
            <person name="Barry K."/>
            <person name="Shu S."/>
            <person name="Lindquist E."/>
            <person name="Wang M."/>
            <person name="Pitluck S."/>
            <person name="Vogel J.P."/>
            <person name="Garvin D.F."/>
            <person name="Mockler T.C."/>
            <person name="Schmutz J."/>
            <person name="Rokhsar D."/>
            <person name="Bevan M.W."/>
        </authorList>
    </citation>
    <scope>NUCLEOTIDE SEQUENCE</scope>
    <source>
        <strain evidence="1">Bd21</strain>
    </source>
</reference>
<dbReference type="InParanoid" id="A0A2K2DD85"/>
<dbReference type="ExpressionAtlas" id="A0A2K2DD85">
    <property type="expression patterns" value="baseline and differential"/>
</dbReference>
<evidence type="ECO:0000313" key="2">
    <source>
        <dbReference type="EnsemblPlants" id="PNT72229"/>
    </source>
</evidence>
<sequence length="112" mass="12350">MNHLLVDCPFSRALWHEALSWIRSTCVPPTAGIPFATWWQESLRASPPFTRKDTSSLIMLTAWSIWKHRNAAVFDNATANVASLLDQIKTDARCWATAGDVGLGALLPIVSS</sequence>
<name>A0A2K2DD85_BRADI</name>
<evidence type="ECO:0000313" key="1">
    <source>
        <dbReference type="EMBL" id="PNT72229.1"/>
    </source>
</evidence>
<dbReference type="Proteomes" id="UP000008810">
    <property type="component" value="Chromosome 2"/>
</dbReference>
<evidence type="ECO:0008006" key="4">
    <source>
        <dbReference type="Google" id="ProtNLM"/>
    </source>
</evidence>
<accession>A0A2K2DD85</accession>
<dbReference type="EnsemblPlants" id="PNT72229">
    <property type="protein sequence ID" value="PNT72229"/>
    <property type="gene ID" value="BRADI_2g41656v3"/>
</dbReference>
<organism evidence="1">
    <name type="scientific">Brachypodium distachyon</name>
    <name type="common">Purple false brome</name>
    <name type="synonym">Trachynia distachya</name>
    <dbReference type="NCBI Taxonomy" id="15368"/>
    <lineage>
        <taxon>Eukaryota</taxon>
        <taxon>Viridiplantae</taxon>
        <taxon>Streptophyta</taxon>
        <taxon>Embryophyta</taxon>
        <taxon>Tracheophyta</taxon>
        <taxon>Spermatophyta</taxon>
        <taxon>Magnoliopsida</taxon>
        <taxon>Liliopsida</taxon>
        <taxon>Poales</taxon>
        <taxon>Poaceae</taxon>
        <taxon>BOP clade</taxon>
        <taxon>Pooideae</taxon>
        <taxon>Stipodae</taxon>
        <taxon>Brachypodieae</taxon>
        <taxon>Brachypodium</taxon>
    </lineage>
</organism>
<dbReference type="OrthoDB" id="1622315at2759"/>
<dbReference type="AlphaFoldDB" id="A0A2K2DD85"/>
<gene>
    <name evidence="1" type="ORF">BRADI_2g41656v3</name>
</gene>
<reference evidence="1 2" key="1">
    <citation type="journal article" date="2010" name="Nature">
        <title>Genome sequencing and analysis of the model grass Brachypodium distachyon.</title>
        <authorList>
            <consortium name="International Brachypodium Initiative"/>
        </authorList>
    </citation>
    <scope>NUCLEOTIDE SEQUENCE [LARGE SCALE GENOMIC DNA]</scope>
    <source>
        <strain evidence="1 2">Bd21</strain>
    </source>
</reference>
<protein>
    <recommendedName>
        <fullName evidence="4">Reverse transcriptase zinc-binding domain-containing protein</fullName>
    </recommendedName>
</protein>